<dbReference type="UniPathway" id="UPA00988"/>
<dbReference type="PANTHER" id="PTHR16184">
    <property type="entry name" value="ELONGATOR COMPLEX PROTEIN 6"/>
    <property type="match status" value="1"/>
</dbReference>
<dbReference type="Proteomes" id="UP000015105">
    <property type="component" value="Chromosome 4D"/>
</dbReference>
<dbReference type="AlphaFoldDB" id="A0A453IC40"/>
<evidence type="ECO:0000256" key="1">
    <source>
        <dbReference type="ARBA" id="ARBA00005043"/>
    </source>
</evidence>
<protein>
    <recommendedName>
        <fullName evidence="5">Elongator complex protein 6</fullName>
    </recommendedName>
</protein>
<reference evidence="3" key="5">
    <citation type="journal article" date="2021" name="G3 (Bethesda)">
        <title>Aegilops tauschii genome assembly Aet v5.0 features greater sequence contiguity and improved annotation.</title>
        <authorList>
            <person name="Wang L."/>
            <person name="Zhu T."/>
            <person name="Rodriguez J.C."/>
            <person name="Deal K.R."/>
            <person name="Dubcovsky J."/>
            <person name="McGuire P.E."/>
            <person name="Lux T."/>
            <person name="Spannagl M."/>
            <person name="Mayer K.F.X."/>
            <person name="Baldrich P."/>
            <person name="Meyers B.C."/>
            <person name="Huo N."/>
            <person name="Gu Y.Q."/>
            <person name="Zhou H."/>
            <person name="Devos K.M."/>
            <person name="Bennetzen J.L."/>
            <person name="Unver T."/>
            <person name="Budak H."/>
            <person name="Gulick P.J."/>
            <person name="Galiba G."/>
            <person name="Kalapos B."/>
            <person name="Nelson D.R."/>
            <person name="Li P."/>
            <person name="You F.M."/>
            <person name="Luo M.C."/>
            <person name="Dvorak J."/>
        </authorList>
    </citation>
    <scope>NUCLEOTIDE SEQUENCE [LARGE SCALE GENOMIC DNA]</scope>
    <source>
        <strain evidence="3">cv. AL8/78</strain>
    </source>
</reference>
<name>A0A453IC40_AEGTS</name>
<dbReference type="PANTHER" id="PTHR16184:SF6">
    <property type="entry name" value="ELONGATOR COMPLEX PROTEIN 6"/>
    <property type="match status" value="1"/>
</dbReference>
<evidence type="ECO:0000313" key="4">
    <source>
        <dbReference type="Proteomes" id="UP000015105"/>
    </source>
</evidence>
<dbReference type="EnsemblPlants" id="AET4Gv20514400.4">
    <property type="protein sequence ID" value="AET4Gv20514400.4"/>
    <property type="gene ID" value="AET4Gv20514400"/>
</dbReference>
<reference evidence="3" key="4">
    <citation type="submission" date="2019-03" db="UniProtKB">
        <authorList>
            <consortium name="EnsemblPlants"/>
        </authorList>
    </citation>
    <scope>IDENTIFICATION</scope>
</reference>
<proteinExistence type="inferred from homology"/>
<comment type="pathway">
    <text evidence="1">tRNA modification; 5-methoxycarbonylmethyl-2-thiouridine-tRNA biosynthesis.</text>
</comment>
<evidence type="ECO:0008006" key="5">
    <source>
        <dbReference type="Google" id="ProtNLM"/>
    </source>
</evidence>
<dbReference type="Gramene" id="AET4Gv20514400.4">
    <property type="protein sequence ID" value="AET4Gv20514400.4"/>
    <property type="gene ID" value="AET4Gv20514400"/>
</dbReference>
<sequence length="219" mass="24240">HYDRVLRKMGCNLSMHRKSERLHFFDLQGFPGGTQGGAIADSLAQLYSAVQRVVETCRAGENAGRFTVMIDDVSLLEVAANGSADDVLDFLHYCVTLTSEMVKLNLPITASTLSSQHIHIFYTLFVSWQNCSLVVLIHEDIYSSEDGVGLLAHLRYIADLVIKAAPLSTGLATDVHGQLSVVNKGMLIEQRPAKGQKVWSFHFKVKENGADFFYPGSRH</sequence>
<reference evidence="3" key="3">
    <citation type="journal article" date="2017" name="Nature">
        <title>Genome sequence of the progenitor of the wheat D genome Aegilops tauschii.</title>
        <authorList>
            <person name="Luo M.C."/>
            <person name="Gu Y.Q."/>
            <person name="Puiu D."/>
            <person name="Wang H."/>
            <person name="Twardziok S.O."/>
            <person name="Deal K.R."/>
            <person name="Huo N."/>
            <person name="Zhu T."/>
            <person name="Wang L."/>
            <person name="Wang Y."/>
            <person name="McGuire P.E."/>
            <person name="Liu S."/>
            <person name="Long H."/>
            <person name="Ramasamy R.K."/>
            <person name="Rodriguez J.C."/>
            <person name="Van S.L."/>
            <person name="Yuan L."/>
            <person name="Wang Z."/>
            <person name="Xia Z."/>
            <person name="Xiao L."/>
            <person name="Anderson O.D."/>
            <person name="Ouyang S."/>
            <person name="Liang Y."/>
            <person name="Zimin A.V."/>
            <person name="Pertea G."/>
            <person name="Qi P."/>
            <person name="Bennetzen J.L."/>
            <person name="Dai X."/>
            <person name="Dawson M.W."/>
            <person name="Muller H.G."/>
            <person name="Kugler K."/>
            <person name="Rivarola-Duarte L."/>
            <person name="Spannagl M."/>
            <person name="Mayer K.F.X."/>
            <person name="Lu F.H."/>
            <person name="Bevan M.W."/>
            <person name="Leroy P."/>
            <person name="Li P."/>
            <person name="You F.M."/>
            <person name="Sun Q."/>
            <person name="Liu Z."/>
            <person name="Lyons E."/>
            <person name="Wicker T."/>
            <person name="Salzberg S.L."/>
            <person name="Devos K.M."/>
            <person name="Dvorak J."/>
        </authorList>
    </citation>
    <scope>NUCLEOTIDE SEQUENCE [LARGE SCALE GENOMIC DNA]</scope>
    <source>
        <strain evidence="3">cv. AL8/78</strain>
    </source>
</reference>
<dbReference type="InterPro" id="IPR018627">
    <property type="entry name" value="ELP6"/>
</dbReference>
<accession>A0A453IC40</accession>
<dbReference type="GO" id="GO:0033588">
    <property type="term" value="C:elongator holoenzyme complex"/>
    <property type="evidence" value="ECO:0007669"/>
    <property type="project" value="InterPro"/>
</dbReference>
<reference evidence="4" key="2">
    <citation type="journal article" date="2017" name="Nat. Plants">
        <title>The Aegilops tauschii genome reveals multiple impacts of transposons.</title>
        <authorList>
            <person name="Zhao G."/>
            <person name="Zou C."/>
            <person name="Li K."/>
            <person name="Wang K."/>
            <person name="Li T."/>
            <person name="Gao L."/>
            <person name="Zhang X."/>
            <person name="Wang H."/>
            <person name="Yang Z."/>
            <person name="Liu X."/>
            <person name="Jiang W."/>
            <person name="Mao L."/>
            <person name="Kong X."/>
            <person name="Jiao Y."/>
            <person name="Jia J."/>
        </authorList>
    </citation>
    <scope>NUCLEOTIDE SEQUENCE [LARGE SCALE GENOMIC DNA]</scope>
    <source>
        <strain evidence="4">cv. AL8/78</strain>
    </source>
</reference>
<dbReference type="GO" id="GO:0002098">
    <property type="term" value="P:tRNA wobble uridine modification"/>
    <property type="evidence" value="ECO:0007669"/>
    <property type="project" value="InterPro"/>
</dbReference>
<evidence type="ECO:0000256" key="2">
    <source>
        <dbReference type="ARBA" id="ARBA00008837"/>
    </source>
</evidence>
<dbReference type="InterPro" id="IPR027417">
    <property type="entry name" value="P-loop_NTPase"/>
</dbReference>
<evidence type="ECO:0000313" key="3">
    <source>
        <dbReference type="EnsemblPlants" id="AET4Gv20514400.4"/>
    </source>
</evidence>
<dbReference type="Gene3D" id="3.40.50.300">
    <property type="entry name" value="P-loop containing nucleotide triphosphate hydrolases"/>
    <property type="match status" value="1"/>
</dbReference>
<reference evidence="4" key="1">
    <citation type="journal article" date="2014" name="Science">
        <title>Ancient hybridizations among the ancestral genomes of bread wheat.</title>
        <authorList>
            <consortium name="International Wheat Genome Sequencing Consortium,"/>
            <person name="Marcussen T."/>
            <person name="Sandve S.R."/>
            <person name="Heier L."/>
            <person name="Spannagl M."/>
            <person name="Pfeifer M."/>
            <person name="Jakobsen K.S."/>
            <person name="Wulff B.B."/>
            <person name="Steuernagel B."/>
            <person name="Mayer K.F."/>
            <person name="Olsen O.A."/>
        </authorList>
    </citation>
    <scope>NUCLEOTIDE SEQUENCE [LARGE SCALE GENOMIC DNA]</scope>
    <source>
        <strain evidence="4">cv. AL8/78</strain>
    </source>
</reference>
<comment type="similarity">
    <text evidence="2">Belongs to the ELP6 family.</text>
</comment>
<keyword evidence="4" id="KW-1185">Reference proteome</keyword>
<organism evidence="3 4">
    <name type="scientific">Aegilops tauschii subsp. strangulata</name>
    <name type="common">Goatgrass</name>
    <dbReference type="NCBI Taxonomy" id="200361"/>
    <lineage>
        <taxon>Eukaryota</taxon>
        <taxon>Viridiplantae</taxon>
        <taxon>Streptophyta</taxon>
        <taxon>Embryophyta</taxon>
        <taxon>Tracheophyta</taxon>
        <taxon>Spermatophyta</taxon>
        <taxon>Magnoliopsida</taxon>
        <taxon>Liliopsida</taxon>
        <taxon>Poales</taxon>
        <taxon>Poaceae</taxon>
        <taxon>BOP clade</taxon>
        <taxon>Pooideae</taxon>
        <taxon>Triticodae</taxon>
        <taxon>Triticeae</taxon>
        <taxon>Triticinae</taxon>
        <taxon>Aegilops</taxon>
    </lineage>
</organism>
<dbReference type="Pfam" id="PF09807">
    <property type="entry name" value="ELP6"/>
    <property type="match status" value="1"/>
</dbReference>